<feature type="domain" description="HAMP" evidence="17">
    <location>
        <begin position="218"/>
        <end position="270"/>
    </location>
</feature>
<dbReference type="Proteomes" id="UP000178744">
    <property type="component" value="Unassembled WGS sequence"/>
</dbReference>
<dbReference type="Pfam" id="PF12729">
    <property type="entry name" value="4HB_MCP_1"/>
    <property type="match status" value="1"/>
</dbReference>
<evidence type="ECO:0000256" key="13">
    <source>
        <dbReference type="SAM" id="Phobius"/>
    </source>
</evidence>
<evidence type="ECO:0000256" key="2">
    <source>
        <dbReference type="ARBA" id="ARBA00004141"/>
    </source>
</evidence>
<organism evidence="18 19">
    <name type="scientific">Candidatus Colwellbacteria bacterium RIFCSPLOWO2_01_FULL_48_10</name>
    <dbReference type="NCBI Taxonomy" id="1797690"/>
    <lineage>
        <taxon>Bacteria</taxon>
        <taxon>Candidatus Colwelliibacteriota</taxon>
    </lineage>
</organism>
<dbReference type="GO" id="GO:0006355">
    <property type="term" value="P:regulation of DNA-templated transcription"/>
    <property type="evidence" value="ECO:0007669"/>
    <property type="project" value="InterPro"/>
</dbReference>
<keyword evidence="5" id="KW-0808">Transferase</keyword>
<comment type="caution">
    <text evidence="18">The sequence shown here is derived from an EMBL/GenBank/DDBJ whole genome shotgun (WGS) entry which is preliminary data.</text>
</comment>
<dbReference type="AlphaFoldDB" id="A0A1G1Z4W2"/>
<dbReference type="SUPFAM" id="SSF158472">
    <property type="entry name" value="HAMP domain-like"/>
    <property type="match status" value="1"/>
</dbReference>
<reference evidence="18 19" key="1">
    <citation type="journal article" date="2016" name="Nat. Commun.">
        <title>Thousands of microbial genomes shed light on interconnected biogeochemical processes in an aquifer system.</title>
        <authorList>
            <person name="Anantharaman K."/>
            <person name="Brown C.T."/>
            <person name="Hug L.A."/>
            <person name="Sharon I."/>
            <person name="Castelle C.J."/>
            <person name="Probst A.J."/>
            <person name="Thomas B.C."/>
            <person name="Singh A."/>
            <person name="Wilkins M.J."/>
            <person name="Karaoz U."/>
            <person name="Brodie E.L."/>
            <person name="Williams K.H."/>
            <person name="Hubbard S.S."/>
            <person name="Banfield J.F."/>
        </authorList>
    </citation>
    <scope>NUCLEOTIDE SEQUENCE [LARGE SCALE GENOMIC DNA]</scope>
</reference>
<dbReference type="CDD" id="cd00082">
    <property type="entry name" value="HisKA"/>
    <property type="match status" value="1"/>
</dbReference>
<dbReference type="SUPFAM" id="SSF47384">
    <property type="entry name" value="Homodimeric domain of signal transducing histidine kinase"/>
    <property type="match status" value="1"/>
</dbReference>
<dbReference type="InterPro" id="IPR013767">
    <property type="entry name" value="PAS_fold"/>
</dbReference>
<protein>
    <recommendedName>
        <fullName evidence="3">histidine kinase</fullName>
        <ecNumber evidence="3">2.7.13.3</ecNumber>
    </recommendedName>
</protein>
<keyword evidence="7" id="KW-0547">Nucleotide-binding</keyword>
<dbReference type="GO" id="GO:0016020">
    <property type="term" value="C:membrane"/>
    <property type="evidence" value="ECO:0007669"/>
    <property type="project" value="UniProtKB-SubCell"/>
</dbReference>
<keyword evidence="10 13" id="KW-1133">Transmembrane helix</keyword>
<dbReference type="InterPro" id="IPR000014">
    <property type="entry name" value="PAS"/>
</dbReference>
<gene>
    <name evidence="18" type="ORF">A3B23_01250</name>
</gene>
<dbReference type="PROSITE" id="PS50112">
    <property type="entry name" value="PAS"/>
    <property type="match status" value="1"/>
</dbReference>
<dbReference type="PROSITE" id="PS50113">
    <property type="entry name" value="PAC"/>
    <property type="match status" value="1"/>
</dbReference>
<dbReference type="InterPro" id="IPR003594">
    <property type="entry name" value="HATPase_dom"/>
</dbReference>
<comment type="catalytic activity">
    <reaction evidence="1">
        <text>ATP + protein L-histidine = ADP + protein N-phospho-L-histidine.</text>
        <dbReference type="EC" id="2.7.13.3"/>
    </reaction>
</comment>
<dbReference type="InterPro" id="IPR035965">
    <property type="entry name" value="PAS-like_dom_sf"/>
</dbReference>
<keyword evidence="12 13" id="KW-0472">Membrane</keyword>
<dbReference type="Pfam" id="PF02518">
    <property type="entry name" value="HATPase_c"/>
    <property type="match status" value="1"/>
</dbReference>
<feature type="domain" description="Histidine kinase" evidence="14">
    <location>
        <begin position="419"/>
        <end position="634"/>
    </location>
</feature>
<dbReference type="SMART" id="SM00091">
    <property type="entry name" value="PAS"/>
    <property type="match status" value="1"/>
</dbReference>
<dbReference type="PROSITE" id="PS50109">
    <property type="entry name" value="HIS_KIN"/>
    <property type="match status" value="1"/>
</dbReference>
<dbReference type="InterPro" id="IPR003660">
    <property type="entry name" value="HAMP_dom"/>
</dbReference>
<dbReference type="PROSITE" id="PS50885">
    <property type="entry name" value="HAMP"/>
    <property type="match status" value="1"/>
</dbReference>
<dbReference type="EMBL" id="MHIY01000023">
    <property type="protein sequence ID" value="OGY59564.1"/>
    <property type="molecule type" value="Genomic_DNA"/>
</dbReference>
<dbReference type="GO" id="GO:0000155">
    <property type="term" value="F:phosphorelay sensor kinase activity"/>
    <property type="evidence" value="ECO:0007669"/>
    <property type="project" value="InterPro"/>
</dbReference>
<evidence type="ECO:0000256" key="12">
    <source>
        <dbReference type="ARBA" id="ARBA00023136"/>
    </source>
</evidence>
<evidence type="ECO:0000256" key="4">
    <source>
        <dbReference type="ARBA" id="ARBA00022553"/>
    </source>
</evidence>
<evidence type="ECO:0000259" key="14">
    <source>
        <dbReference type="PROSITE" id="PS50109"/>
    </source>
</evidence>
<evidence type="ECO:0000256" key="6">
    <source>
        <dbReference type="ARBA" id="ARBA00022692"/>
    </source>
</evidence>
<evidence type="ECO:0000256" key="1">
    <source>
        <dbReference type="ARBA" id="ARBA00000085"/>
    </source>
</evidence>
<evidence type="ECO:0000256" key="3">
    <source>
        <dbReference type="ARBA" id="ARBA00012438"/>
    </source>
</evidence>
<feature type="transmembrane region" description="Helical" evidence="13">
    <location>
        <begin position="12"/>
        <end position="31"/>
    </location>
</feature>
<evidence type="ECO:0000313" key="18">
    <source>
        <dbReference type="EMBL" id="OGY59564.1"/>
    </source>
</evidence>
<evidence type="ECO:0000256" key="11">
    <source>
        <dbReference type="ARBA" id="ARBA00023012"/>
    </source>
</evidence>
<dbReference type="InterPro" id="IPR024478">
    <property type="entry name" value="HlyB_4HB_MCP"/>
</dbReference>
<dbReference type="STRING" id="1797690.A3B23_01250"/>
<dbReference type="SMART" id="SM00388">
    <property type="entry name" value="HisKA"/>
    <property type="match status" value="1"/>
</dbReference>
<keyword evidence="6 13" id="KW-0812">Transmembrane</keyword>
<keyword evidence="8" id="KW-0418">Kinase</keyword>
<dbReference type="InterPro" id="IPR003661">
    <property type="entry name" value="HisK_dim/P_dom"/>
</dbReference>
<dbReference type="NCBIfam" id="TIGR00229">
    <property type="entry name" value="sensory_box"/>
    <property type="match status" value="1"/>
</dbReference>
<feature type="transmembrane region" description="Helical" evidence="13">
    <location>
        <begin position="194"/>
        <end position="216"/>
    </location>
</feature>
<dbReference type="Gene3D" id="6.10.340.10">
    <property type="match status" value="1"/>
</dbReference>
<dbReference type="InterPro" id="IPR000700">
    <property type="entry name" value="PAS-assoc_C"/>
</dbReference>
<keyword evidence="4" id="KW-0597">Phosphoprotein</keyword>
<evidence type="ECO:0000256" key="10">
    <source>
        <dbReference type="ARBA" id="ARBA00022989"/>
    </source>
</evidence>
<dbReference type="Gene3D" id="1.10.287.130">
    <property type="match status" value="1"/>
</dbReference>
<dbReference type="EC" id="2.7.13.3" evidence="3"/>
<dbReference type="GO" id="GO:0030295">
    <property type="term" value="F:protein kinase activator activity"/>
    <property type="evidence" value="ECO:0007669"/>
    <property type="project" value="TreeGrafter"/>
</dbReference>
<dbReference type="InterPro" id="IPR050351">
    <property type="entry name" value="BphY/WalK/GraS-like"/>
</dbReference>
<dbReference type="SMART" id="SM00304">
    <property type="entry name" value="HAMP"/>
    <property type="match status" value="1"/>
</dbReference>
<sequence length="635" mass="70972">MLKNLTIKAKLLIYFGLLIVLAAIVGTANTYSNHQIAAKFDSISEDSVPWIQYLEKSNLAINRIARGILDISLQKLGVETTDQGTLEGKKAILLAIITDFDKAHHDYDSLGPHNSSDTSFRNQIESGTHEIKTASLEIIGLIGSNGGDQIILAKTEELSNALDDFGELIARAFENEYEEIELNHVAADALAKSFIWINAAIIFSAITLAISVGLAMRRSIVGPLKIFADTGREVARGNLEIAVKIDSKDEVGELADSFNQMTINLATLYDGLEAKVVERTRELSQLSKRNGILLQSISDAIVAIDRAWNIIEWNRAAETLTGYNRDETMGKQFRDYVHFVRERNRSENISFIEEAMLYGKVKFMDNHTFLICKDKTEIPIGNSASPIFDEEKKVIGVMVIFRDLTQEYKSQALKTDFKYASHQMRTPVTKIAWDLESALDLADGEEKKGLIQDAYESTRSIAKMVDELLELSEIDQEVVIPHYDMVNISEMIAGVFSEVDHAVKRRKLGLVYSNTSVINIETDKELLKKILVKLMDNAINYNKENGKIYLEVQEMKGALVIEIRDTGIGILEQQQPIVFTKFFRGSNFNTSNLSGAGLGLFISRAYAEVLNGKIWFKSEPDIGTSFFISIPKTRG</sequence>
<comment type="subcellular location">
    <subcellularLocation>
        <location evidence="2">Membrane</location>
        <topology evidence="2">Multi-pass membrane protein</topology>
    </subcellularLocation>
</comment>
<evidence type="ECO:0000259" key="17">
    <source>
        <dbReference type="PROSITE" id="PS50885"/>
    </source>
</evidence>
<dbReference type="InterPro" id="IPR036890">
    <property type="entry name" value="HATPase_C_sf"/>
</dbReference>
<accession>A0A1G1Z4W2</accession>
<dbReference type="InterPro" id="IPR004358">
    <property type="entry name" value="Sig_transdc_His_kin-like_C"/>
</dbReference>
<evidence type="ECO:0000259" key="16">
    <source>
        <dbReference type="PROSITE" id="PS50113"/>
    </source>
</evidence>
<dbReference type="SUPFAM" id="SSF55785">
    <property type="entry name" value="PYP-like sensor domain (PAS domain)"/>
    <property type="match status" value="1"/>
</dbReference>
<dbReference type="CDD" id="cd00130">
    <property type="entry name" value="PAS"/>
    <property type="match status" value="1"/>
</dbReference>
<dbReference type="SUPFAM" id="SSF55874">
    <property type="entry name" value="ATPase domain of HSP90 chaperone/DNA topoisomerase II/histidine kinase"/>
    <property type="match status" value="1"/>
</dbReference>
<evidence type="ECO:0000256" key="9">
    <source>
        <dbReference type="ARBA" id="ARBA00022840"/>
    </source>
</evidence>
<keyword evidence="11" id="KW-0902">Two-component regulatory system</keyword>
<evidence type="ECO:0000259" key="15">
    <source>
        <dbReference type="PROSITE" id="PS50112"/>
    </source>
</evidence>
<dbReference type="GO" id="GO:0000156">
    <property type="term" value="F:phosphorelay response regulator activity"/>
    <property type="evidence" value="ECO:0007669"/>
    <property type="project" value="TreeGrafter"/>
</dbReference>
<dbReference type="Pfam" id="PF00672">
    <property type="entry name" value="HAMP"/>
    <property type="match status" value="1"/>
</dbReference>
<feature type="domain" description="PAC" evidence="16">
    <location>
        <begin position="364"/>
        <end position="416"/>
    </location>
</feature>
<dbReference type="SMART" id="SM00387">
    <property type="entry name" value="HATPase_c"/>
    <property type="match status" value="1"/>
</dbReference>
<dbReference type="InterPro" id="IPR036097">
    <property type="entry name" value="HisK_dim/P_sf"/>
</dbReference>
<dbReference type="GO" id="GO:0005524">
    <property type="term" value="F:ATP binding"/>
    <property type="evidence" value="ECO:0007669"/>
    <property type="project" value="UniProtKB-KW"/>
</dbReference>
<name>A0A1G1Z4W2_9BACT</name>
<dbReference type="PANTHER" id="PTHR42878:SF7">
    <property type="entry name" value="SENSOR HISTIDINE KINASE GLRK"/>
    <property type="match status" value="1"/>
</dbReference>
<feature type="domain" description="PAS" evidence="15">
    <location>
        <begin position="293"/>
        <end position="359"/>
    </location>
</feature>
<evidence type="ECO:0000256" key="7">
    <source>
        <dbReference type="ARBA" id="ARBA00022741"/>
    </source>
</evidence>
<dbReference type="InterPro" id="IPR005467">
    <property type="entry name" value="His_kinase_dom"/>
</dbReference>
<dbReference type="Pfam" id="PF00512">
    <property type="entry name" value="HisKA"/>
    <property type="match status" value="1"/>
</dbReference>
<dbReference type="PRINTS" id="PR00344">
    <property type="entry name" value="BCTRLSENSOR"/>
</dbReference>
<proteinExistence type="predicted"/>
<dbReference type="Gene3D" id="3.30.565.10">
    <property type="entry name" value="Histidine kinase-like ATPase, C-terminal domain"/>
    <property type="match status" value="1"/>
</dbReference>
<dbReference type="Gene3D" id="3.30.450.20">
    <property type="entry name" value="PAS domain"/>
    <property type="match status" value="1"/>
</dbReference>
<evidence type="ECO:0000313" key="19">
    <source>
        <dbReference type="Proteomes" id="UP000178744"/>
    </source>
</evidence>
<evidence type="ECO:0000256" key="5">
    <source>
        <dbReference type="ARBA" id="ARBA00022679"/>
    </source>
</evidence>
<evidence type="ECO:0000256" key="8">
    <source>
        <dbReference type="ARBA" id="ARBA00022777"/>
    </source>
</evidence>
<dbReference type="PANTHER" id="PTHR42878">
    <property type="entry name" value="TWO-COMPONENT HISTIDINE KINASE"/>
    <property type="match status" value="1"/>
</dbReference>
<dbReference type="GO" id="GO:0007234">
    <property type="term" value="P:osmosensory signaling via phosphorelay pathway"/>
    <property type="evidence" value="ECO:0007669"/>
    <property type="project" value="TreeGrafter"/>
</dbReference>
<keyword evidence="9" id="KW-0067">ATP-binding</keyword>
<dbReference type="CDD" id="cd06225">
    <property type="entry name" value="HAMP"/>
    <property type="match status" value="1"/>
</dbReference>
<dbReference type="Pfam" id="PF00989">
    <property type="entry name" value="PAS"/>
    <property type="match status" value="1"/>
</dbReference>